<dbReference type="GO" id="GO:0005315">
    <property type="term" value="F:phosphate transmembrane transporter activity"/>
    <property type="evidence" value="ECO:0007669"/>
    <property type="project" value="InterPro"/>
</dbReference>
<name>A0A6F8XZJ1_9ACTN</name>
<dbReference type="InterPro" id="IPR051408">
    <property type="entry name" value="Phosphate_transprt_permease"/>
</dbReference>
<evidence type="ECO:0000256" key="8">
    <source>
        <dbReference type="ARBA" id="ARBA00022989"/>
    </source>
</evidence>
<dbReference type="GO" id="GO:0005886">
    <property type="term" value="C:plasma membrane"/>
    <property type="evidence" value="ECO:0007669"/>
    <property type="project" value="UniProtKB-SubCell"/>
</dbReference>
<feature type="transmembrane region" description="Helical" evidence="10">
    <location>
        <begin position="77"/>
        <end position="98"/>
    </location>
</feature>
<feature type="transmembrane region" description="Helical" evidence="10">
    <location>
        <begin position="175"/>
        <end position="194"/>
    </location>
</feature>
<comment type="caution">
    <text evidence="10">Lacks conserved residue(s) required for the propagation of feature annotation.</text>
</comment>
<dbReference type="NCBIfam" id="TIGR00974">
    <property type="entry name" value="3a0107s02c"/>
    <property type="match status" value="1"/>
</dbReference>
<dbReference type="Proteomes" id="UP000502508">
    <property type="component" value="Chromosome"/>
</dbReference>
<dbReference type="PROSITE" id="PS50928">
    <property type="entry name" value="ABC_TM1"/>
    <property type="match status" value="1"/>
</dbReference>
<feature type="domain" description="ABC transmembrane type-1" evidence="12">
    <location>
        <begin position="168"/>
        <end position="371"/>
    </location>
</feature>
<dbReference type="InterPro" id="IPR000515">
    <property type="entry name" value="MetI-like"/>
</dbReference>
<dbReference type="KEGG" id="pfla:Pflav_056400"/>
<evidence type="ECO:0000256" key="7">
    <source>
        <dbReference type="ARBA" id="ARBA00022692"/>
    </source>
</evidence>
<dbReference type="SUPFAM" id="SSF161098">
    <property type="entry name" value="MetI-like"/>
    <property type="match status" value="1"/>
</dbReference>
<dbReference type="InterPro" id="IPR005672">
    <property type="entry name" value="Phosphate_PstA"/>
</dbReference>
<proteinExistence type="inferred from homology"/>
<feature type="region of interest" description="Disordered" evidence="11">
    <location>
        <begin position="409"/>
        <end position="428"/>
    </location>
</feature>
<dbReference type="Gene3D" id="1.10.3720.10">
    <property type="entry name" value="MetI-like"/>
    <property type="match status" value="1"/>
</dbReference>
<organism evidence="13 14">
    <name type="scientific">Phytohabitans flavus</name>
    <dbReference type="NCBI Taxonomy" id="1076124"/>
    <lineage>
        <taxon>Bacteria</taxon>
        <taxon>Bacillati</taxon>
        <taxon>Actinomycetota</taxon>
        <taxon>Actinomycetes</taxon>
        <taxon>Micromonosporales</taxon>
        <taxon>Micromonosporaceae</taxon>
    </lineage>
</organism>
<dbReference type="PANTHER" id="PTHR42922">
    <property type="entry name" value="PHOSPHATE TRANSPORT SYSTEM PERMEASE PROTEIN PSTA"/>
    <property type="match status" value="1"/>
</dbReference>
<dbReference type="RefSeq" id="WP_173039114.1">
    <property type="nucleotide sequence ID" value="NZ_AP022870.1"/>
</dbReference>
<accession>A0A6F8XZJ1</accession>
<evidence type="ECO:0000256" key="5">
    <source>
        <dbReference type="ARBA" id="ARBA00022475"/>
    </source>
</evidence>
<protein>
    <recommendedName>
        <fullName evidence="10">Phosphate transport system permease protein PstA</fullName>
    </recommendedName>
</protein>
<feature type="transmembrane region" description="Helical" evidence="10">
    <location>
        <begin position="110"/>
        <end position="134"/>
    </location>
</feature>
<keyword evidence="9 10" id="KW-0472">Membrane</keyword>
<evidence type="ECO:0000256" key="4">
    <source>
        <dbReference type="ARBA" id="ARBA00022448"/>
    </source>
</evidence>
<dbReference type="AlphaFoldDB" id="A0A6F8XZJ1"/>
<keyword evidence="5 10" id="KW-1003">Cell membrane</keyword>
<comment type="similarity">
    <text evidence="3 10">Belongs to the binding-protein-dependent transport system permease family. CysTW subfamily.</text>
</comment>
<keyword evidence="4" id="KW-0813">Transport</keyword>
<keyword evidence="7 10" id="KW-0812">Transmembrane</keyword>
<dbReference type="PANTHER" id="PTHR42922:SF1">
    <property type="entry name" value="PHOSPHATE TRANSPORT SYSTEM PERMEASE PROTEIN PSTA"/>
    <property type="match status" value="1"/>
</dbReference>
<sequence>MTTQVQAVVTADPASGRHSAPAETTLPRNTPEPDAPEVRRTTSTTRRSDVLALLGAGAAAISLAAVVFTQLAPFDGLLGFVVVSFVLFLGIYALLVSIDESGPAVRDRLAAVMIYSLAFLMLLALVVVVSFTFIRGRDALFHLNFYYEDMRAAGPLQSLDIGGVRHGIIGTLEQIGMALAITMPLGIVGAVFLSELPGPYSRFVRTIVEAMTALPSIVAGLFVYGTVILTLGVPLSGVAGSIALSVMMLPIIIRAADVVIRLVPGSLREASLALGASQWRTIWHVVLPTARSGITTAVILGTARGIGETSPVLLTVGATAVTNINPTANPQMSLPLLTFQLVRTPSDTMISRGFGAAAVLMMLVLFLFVLARLIGGRIPGQLTRGQRRRRVRASYRDARRYAAREHARRASAAQTYSTGSTDSRELSI</sequence>
<evidence type="ECO:0000313" key="14">
    <source>
        <dbReference type="Proteomes" id="UP000502508"/>
    </source>
</evidence>
<dbReference type="CDD" id="cd06261">
    <property type="entry name" value="TM_PBP2"/>
    <property type="match status" value="1"/>
</dbReference>
<feature type="transmembrane region" description="Helical" evidence="10">
    <location>
        <begin position="50"/>
        <end position="71"/>
    </location>
</feature>
<keyword evidence="8 10" id="KW-1133">Transmembrane helix</keyword>
<evidence type="ECO:0000256" key="1">
    <source>
        <dbReference type="ARBA" id="ARBA00003510"/>
    </source>
</evidence>
<keyword evidence="6" id="KW-0592">Phosphate transport</keyword>
<evidence type="ECO:0000256" key="10">
    <source>
        <dbReference type="RuleBase" id="RU363043"/>
    </source>
</evidence>
<evidence type="ECO:0000256" key="11">
    <source>
        <dbReference type="SAM" id="MobiDB-lite"/>
    </source>
</evidence>
<evidence type="ECO:0000256" key="2">
    <source>
        <dbReference type="ARBA" id="ARBA00004651"/>
    </source>
</evidence>
<keyword evidence="14" id="KW-1185">Reference proteome</keyword>
<gene>
    <name evidence="13" type="primary">pstA_1</name>
    <name evidence="13" type="ORF">Pflav_056400</name>
</gene>
<dbReference type="GO" id="GO:0035435">
    <property type="term" value="P:phosphate ion transmembrane transport"/>
    <property type="evidence" value="ECO:0007669"/>
    <property type="project" value="InterPro"/>
</dbReference>
<evidence type="ECO:0000256" key="3">
    <source>
        <dbReference type="ARBA" id="ARBA00007069"/>
    </source>
</evidence>
<comment type="subcellular location">
    <subcellularLocation>
        <location evidence="2 10">Cell membrane</location>
        <topology evidence="2 10">Multi-pass membrane protein</topology>
    </subcellularLocation>
</comment>
<feature type="region of interest" description="Disordered" evidence="11">
    <location>
        <begin position="1"/>
        <end position="44"/>
    </location>
</feature>
<evidence type="ECO:0000256" key="9">
    <source>
        <dbReference type="ARBA" id="ARBA00023136"/>
    </source>
</evidence>
<evidence type="ECO:0000256" key="6">
    <source>
        <dbReference type="ARBA" id="ARBA00022592"/>
    </source>
</evidence>
<dbReference type="Pfam" id="PF00528">
    <property type="entry name" value="BPD_transp_1"/>
    <property type="match status" value="1"/>
</dbReference>
<evidence type="ECO:0000313" key="13">
    <source>
        <dbReference type="EMBL" id="BCB79230.1"/>
    </source>
</evidence>
<reference evidence="13 14" key="2">
    <citation type="submission" date="2020-03" db="EMBL/GenBank/DDBJ databases">
        <authorList>
            <person name="Ichikawa N."/>
            <person name="Kimura A."/>
            <person name="Kitahashi Y."/>
            <person name="Uohara A."/>
        </authorList>
    </citation>
    <scope>NUCLEOTIDE SEQUENCE [LARGE SCALE GENOMIC DNA]</scope>
    <source>
        <strain evidence="13 14">NBRC 107702</strain>
    </source>
</reference>
<reference evidence="13 14" key="1">
    <citation type="submission" date="2020-03" db="EMBL/GenBank/DDBJ databases">
        <title>Whole genome shotgun sequence of Phytohabitans flavus NBRC 107702.</title>
        <authorList>
            <person name="Komaki H."/>
            <person name="Tamura T."/>
        </authorList>
    </citation>
    <scope>NUCLEOTIDE SEQUENCE [LARGE SCALE GENOMIC DNA]</scope>
    <source>
        <strain evidence="13 14">NBRC 107702</strain>
    </source>
</reference>
<feature type="transmembrane region" description="Helical" evidence="10">
    <location>
        <begin position="353"/>
        <end position="374"/>
    </location>
</feature>
<evidence type="ECO:0000259" key="12">
    <source>
        <dbReference type="PROSITE" id="PS50928"/>
    </source>
</evidence>
<dbReference type="InterPro" id="IPR035906">
    <property type="entry name" value="MetI-like_sf"/>
</dbReference>
<dbReference type="EMBL" id="AP022870">
    <property type="protein sequence ID" value="BCB79230.1"/>
    <property type="molecule type" value="Genomic_DNA"/>
</dbReference>
<comment type="function">
    <text evidence="1">Part of the binding-protein-dependent transport system for phosphate; probably responsible for the translocation of the substrate across the membrane.</text>
</comment>